<keyword evidence="2" id="KW-1185">Reference proteome</keyword>
<dbReference type="SUPFAM" id="SSF54637">
    <property type="entry name" value="Thioesterase/thiol ester dehydrase-isomerase"/>
    <property type="match status" value="1"/>
</dbReference>
<dbReference type="AlphaFoldDB" id="A0A9X3FSV0"/>
<dbReference type="Proteomes" id="UP001146670">
    <property type="component" value="Unassembled WGS sequence"/>
</dbReference>
<dbReference type="InterPro" id="IPR029069">
    <property type="entry name" value="HotDog_dom_sf"/>
</dbReference>
<name>A0A9X3FSV0_9LACT</name>
<comment type="caution">
    <text evidence="1">The sequence shown here is derived from an EMBL/GenBank/DDBJ whole genome shotgun (WGS) entry which is preliminary data.</text>
</comment>
<accession>A0A9X3FSV0</accession>
<evidence type="ECO:0000313" key="2">
    <source>
        <dbReference type="Proteomes" id="UP001146670"/>
    </source>
</evidence>
<reference evidence="1" key="1">
    <citation type="submission" date="2022-12" db="EMBL/GenBank/DDBJ databases">
        <title>Description and comparative metabolic analysis of Aerococcus sp. nov., isolated from the feces of a pig.</title>
        <authorList>
            <person name="Chang Y.-H."/>
        </authorList>
    </citation>
    <scope>NUCLEOTIDE SEQUENCE</scope>
    <source>
        <strain evidence="1">YH-aer222</strain>
    </source>
</reference>
<sequence>MTNQDNQLGKPISAIQVGATFSLTETIKERDVLLYMGVTDDSNPAYLKQTQDAEMKTVVPPIALMGILTRTVSMHFPGPGSRLIEMNLNISDPIPHNSTLTFDFEIIRVEELKQFVTIHAIGYYADDPRHERVLDAILTVLPPEENLDQLTDKIDAGVFQRITGGDTFDY</sequence>
<gene>
    <name evidence="1" type="ORF">OW157_05645</name>
</gene>
<dbReference type="RefSeq" id="WP_268752382.1">
    <property type="nucleotide sequence ID" value="NZ_JAPRFQ010000002.1"/>
</dbReference>
<protein>
    <submittedName>
        <fullName evidence="1">Dehydrogenase</fullName>
    </submittedName>
</protein>
<dbReference type="EMBL" id="JAPRFR010000002">
    <property type="protein sequence ID" value="MCZ0726055.1"/>
    <property type="molecule type" value="Genomic_DNA"/>
</dbReference>
<organism evidence="1 2">
    <name type="scientific">Aerococcus kribbianus</name>
    <dbReference type="NCBI Taxonomy" id="2999064"/>
    <lineage>
        <taxon>Bacteria</taxon>
        <taxon>Bacillati</taxon>
        <taxon>Bacillota</taxon>
        <taxon>Bacilli</taxon>
        <taxon>Lactobacillales</taxon>
        <taxon>Aerococcaceae</taxon>
        <taxon>Aerococcus</taxon>
    </lineage>
</organism>
<dbReference type="Gene3D" id="3.10.129.10">
    <property type="entry name" value="Hotdog Thioesterase"/>
    <property type="match status" value="1"/>
</dbReference>
<proteinExistence type="predicted"/>
<evidence type="ECO:0000313" key="1">
    <source>
        <dbReference type="EMBL" id="MCZ0726055.1"/>
    </source>
</evidence>